<dbReference type="EMBL" id="MU228850">
    <property type="protein sequence ID" value="KAG6621745.1"/>
    <property type="molecule type" value="Genomic_DNA"/>
</dbReference>
<protein>
    <submittedName>
        <fullName evidence="1">Uncharacterized protein</fullName>
    </submittedName>
</protein>
<accession>A0A922A016</accession>
<reference evidence="1" key="1">
    <citation type="submission" date="2021-01" db="EMBL/GenBank/DDBJ databases">
        <authorList>
            <person name="Lovell J.T."/>
            <person name="Bentley N."/>
            <person name="Bhattarai G."/>
            <person name="Jenkins J.W."/>
            <person name="Sreedasyam A."/>
            <person name="Alarcon Y."/>
            <person name="Bock C."/>
            <person name="Boston L."/>
            <person name="Carlson J."/>
            <person name="Cervantes K."/>
            <person name="Clermont K."/>
            <person name="Krom N."/>
            <person name="Kubenka K."/>
            <person name="Mamidi S."/>
            <person name="Mattison C."/>
            <person name="Monteros M."/>
            <person name="Pisani C."/>
            <person name="Plott C."/>
            <person name="Rajasekar S."/>
            <person name="Rhein H.S."/>
            <person name="Rohla C."/>
            <person name="Song M."/>
            <person name="Hilaire R.S."/>
            <person name="Shu S."/>
            <person name="Wells L."/>
            <person name="Wang X."/>
            <person name="Webber J."/>
            <person name="Heerema R.J."/>
            <person name="Klein P."/>
            <person name="Conner P."/>
            <person name="Grauke L."/>
            <person name="Grimwood J."/>
            <person name="Schmutz J."/>
            <person name="Randall J.J."/>
        </authorList>
    </citation>
    <scope>NUCLEOTIDE SEQUENCE</scope>
    <source>
        <tissue evidence="1">Leaf</tissue>
    </source>
</reference>
<gene>
    <name evidence="1" type="ORF">I3842_Q000500</name>
</gene>
<evidence type="ECO:0000313" key="2">
    <source>
        <dbReference type="Proteomes" id="UP000811246"/>
    </source>
</evidence>
<dbReference type="Proteomes" id="UP000811246">
    <property type="component" value="Unassembled WGS sequence"/>
</dbReference>
<dbReference type="AlphaFoldDB" id="A0A922A016"/>
<proteinExistence type="predicted"/>
<organism evidence="1 2">
    <name type="scientific">Carya illinoinensis</name>
    <name type="common">Pecan</name>
    <dbReference type="NCBI Taxonomy" id="32201"/>
    <lineage>
        <taxon>Eukaryota</taxon>
        <taxon>Viridiplantae</taxon>
        <taxon>Streptophyta</taxon>
        <taxon>Embryophyta</taxon>
        <taxon>Tracheophyta</taxon>
        <taxon>Spermatophyta</taxon>
        <taxon>Magnoliopsida</taxon>
        <taxon>eudicotyledons</taxon>
        <taxon>Gunneridae</taxon>
        <taxon>Pentapetalae</taxon>
        <taxon>rosids</taxon>
        <taxon>fabids</taxon>
        <taxon>Fagales</taxon>
        <taxon>Juglandaceae</taxon>
        <taxon>Carya</taxon>
    </lineage>
</organism>
<comment type="caution">
    <text evidence="1">The sequence shown here is derived from an EMBL/GenBank/DDBJ whole genome shotgun (WGS) entry which is preliminary data.</text>
</comment>
<evidence type="ECO:0000313" key="1">
    <source>
        <dbReference type="EMBL" id="KAG6621745.1"/>
    </source>
</evidence>
<name>A0A922A016_CARIL</name>
<sequence length="74" mass="8162">MISGEWGDHVALQAATDKFAAKICLLTSFRDTGFIEIMPQYQAPKRGKTGTTPRLAGHHTASNFTKSILLLTHY</sequence>